<evidence type="ECO:0000259" key="1">
    <source>
        <dbReference type="Pfam" id="PF22741"/>
    </source>
</evidence>
<gene>
    <name evidence="2" type="ORF">BGC07_04675</name>
</gene>
<dbReference type="InterPro" id="IPR055214">
    <property type="entry name" value="PTP-NADK"/>
</dbReference>
<accession>A0ABX3A4J9</accession>
<sequence>MRFNTHAVISHEIYRSAELSKKQFAAIIQQNHLKSIINLRGAQLNQTWYQNEIAISKHFDVKHYDLHLPPNGLPTLHQLKALITLIQDAPKPLLLHCRASADRTGLASAISLILFTHDSINTVLKQISWHYLVFAPDSIGKMVMPLYINWLNQHNKINSRKNFLHWIQQLQAL</sequence>
<proteinExistence type="predicted"/>
<dbReference type="SUPFAM" id="SSF52799">
    <property type="entry name" value="(Phosphotyrosine protein) phosphatases II"/>
    <property type="match status" value="1"/>
</dbReference>
<keyword evidence="3" id="KW-1185">Reference proteome</keyword>
<dbReference type="Gene3D" id="3.90.190.10">
    <property type="entry name" value="Protein tyrosine phosphatase superfamily"/>
    <property type="match status" value="1"/>
</dbReference>
<evidence type="ECO:0000313" key="3">
    <source>
        <dbReference type="Proteomes" id="UP000094329"/>
    </source>
</evidence>
<comment type="caution">
    <text evidence="2">The sequence shown here is derived from an EMBL/GenBank/DDBJ whole genome shotgun (WGS) entry which is preliminary data.</text>
</comment>
<protein>
    <recommendedName>
        <fullName evidence="1">DSP-PTPase phosphatase fused to NAD+ Kinase domain-containing protein</fullName>
    </recommendedName>
</protein>
<organism evidence="2 3">
    <name type="scientific">Piscirickettsia litoralis</name>
    <dbReference type="NCBI Taxonomy" id="1891921"/>
    <lineage>
        <taxon>Bacteria</taxon>
        <taxon>Pseudomonadati</taxon>
        <taxon>Pseudomonadota</taxon>
        <taxon>Gammaproteobacteria</taxon>
        <taxon>Thiotrichales</taxon>
        <taxon>Piscirickettsiaceae</taxon>
        <taxon>Piscirickettsia</taxon>
    </lineage>
</organism>
<dbReference type="Pfam" id="PF22741">
    <property type="entry name" value="PTP-NADK"/>
    <property type="match status" value="1"/>
</dbReference>
<dbReference type="InterPro" id="IPR029021">
    <property type="entry name" value="Prot-tyrosine_phosphatase-like"/>
</dbReference>
<feature type="domain" description="DSP-PTPase phosphatase fused to NAD+ Kinase" evidence="1">
    <location>
        <begin position="13"/>
        <end position="105"/>
    </location>
</feature>
<evidence type="ECO:0000313" key="2">
    <source>
        <dbReference type="EMBL" id="ODN42355.1"/>
    </source>
</evidence>
<name>A0ABX3A4J9_9GAMM</name>
<reference evidence="2 3" key="1">
    <citation type="submission" date="2016-08" db="EMBL/GenBank/DDBJ databases">
        <title>Draft genome sequence of Candidatus Piscirickettsia litoralis, from seawater.</title>
        <authorList>
            <person name="Wan X."/>
            <person name="Lee A.J."/>
            <person name="Hou S."/>
            <person name="Donachie S.P."/>
        </authorList>
    </citation>
    <scope>NUCLEOTIDE SEQUENCE [LARGE SCALE GENOMIC DNA]</scope>
    <source>
        <strain evidence="2 3">Y2</strain>
    </source>
</reference>
<dbReference type="Proteomes" id="UP000094329">
    <property type="component" value="Unassembled WGS sequence"/>
</dbReference>
<dbReference type="EMBL" id="MDTU01000001">
    <property type="protein sequence ID" value="ODN42355.1"/>
    <property type="molecule type" value="Genomic_DNA"/>
</dbReference>